<dbReference type="EC" id="2.3.3.13" evidence="2"/>
<dbReference type="SUPFAM" id="SSF51569">
    <property type="entry name" value="Aldolase"/>
    <property type="match status" value="1"/>
</dbReference>
<organism evidence="10 11">
    <name type="scientific">Candidatus Galligastranaerophilus intestinavium</name>
    <dbReference type="NCBI Taxonomy" id="2840836"/>
    <lineage>
        <taxon>Bacteria</taxon>
        <taxon>Candidatus Galligastranaerophilus</taxon>
    </lineage>
</organism>
<sequence>MREPFFYDITLRDGNQSLKKPWQLSEKCLIFDKLRELNVQAVEVGFPASSHMDFEACKTLADKAWNNLVVSALARTVQKDIDSAVLAIGHAQIPRIHVFLTLSPFHMKYVLNKDPNYCAHTAIEAVKYAYESAKKTNKNAQIQFSVEHFGDCENNIDFVVDTLKQIVKSGASVINLPNTVERKRPRVFINLVEKVIDALGNDVVISMHNHNDLGMATATTVEGYFSGVTQLECCLNGLGERAGNTDFAQVAVALYNSGVSVPVNLDKIYETAITISQMSKVPIYEKAPLVGPEALAHRSGIHQDGAIKTKDMEFGAYRPIRPSLIGRDDDEKIGFTSQSGKSAVYEIINNAGYPITLDEAVRLTPVVKEISEQKGELGADEILNVYFDKILNIEGAFELISFRHESSDKFRLEFKFKNEYKEAFGRGNGPLDACLDALKNAGFERKLSFYKQYALDEDKFGSGASAMSVINLIGHNGEEIIGRAIDKNTAKANVKAIFNALNQLYK</sequence>
<keyword evidence="7" id="KW-0100">Branched-chain amino acid biosynthesis</keyword>
<comment type="similarity">
    <text evidence="8">Belongs to the alpha-IPM synthase/homocitrate synthase family.</text>
</comment>
<dbReference type="InterPro" id="IPR036230">
    <property type="entry name" value="LeuA_allosteric_dom_sf"/>
</dbReference>
<dbReference type="Pfam" id="PF00682">
    <property type="entry name" value="HMGL-like"/>
    <property type="match status" value="1"/>
</dbReference>
<evidence type="ECO:0000259" key="9">
    <source>
        <dbReference type="PROSITE" id="PS50991"/>
    </source>
</evidence>
<dbReference type="InterPro" id="IPR013709">
    <property type="entry name" value="2-isopropylmalate_synth_dimer"/>
</dbReference>
<dbReference type="PANTHER" id="PTHR10277">
    <property type="entry name" value="HOMOCITRATE SYNTHASE-RELATED"/>
    <property type="match status" value="1"/>
</dbReference>
<dbReference type="AlphaFoldDB" id="A0A9D1JX19"/>
<name>A0A9D1JX19_9BACT</name>
<evidence type="ECO:0000256" key="8">
    <source>
        <dbReference type="RuleBase" id="RU003523"/>
    </source>
</evidence>
<evidence type="ECO:0000256" key="4">
    <source>
        <dbReference type="ARBA" id="ARBA00022605"/>
    </source>
</evidence>
<dbReference type="PANTHER" id="PTHR10277:SF9">
    <property type="entry name" value="2-ISOPROPYLMALATE SYNTHASE 1, CHLOROPLASTIC-RELATED"/>
    <property type="match status" value="1"/>
</dbReference>
<accession>A0A9D1JX19</accession>
<dbReference type="InterPro" id="IPR054692">
    <property type="entry name" value="LeuA-like_post-cat"/>
</dbReference>
<evidence type="ECO:0000256" key="6">
    <source>
        <dbReference type="ARBA" id="ARBA00023211"/>
    </source>
</evidence>
<evidence type="ECO:0000313" key="11">
    <source>
        <dbReference type="Proteomes" id="UP000886865"/>
    </source>
</evidence>
<dbReference type="InterPro" id="IPR000891">
    <property type="entry name" value="PYR_CT"/>
</dbReference>
<reference evidence="10" key="1">
    <citation type="submission" date="2020-10" db="EMBL/GenBank/DDBJ databases">
        <authorList>
            <person name="Gilroy R."/>
        </authorList>
    </citation>
    <scope>NUCLEOTIDE SEQUENCE</scope>
    <source>
        <strain evidence="10">CHK152-2871</strain>
    </source>
</reference>
<evidence type="ECO:0000256" key="1">
    <source>
        <dbReference type="ARBA" id="ARBA00004689"/>
    </source>
</evidence>
<dbReference type="Pfam" id="PF22615">
    <property type="entry name" value="IPMS_D2"/>
    <property type="match status" value="1"/>
</dbReference>
<dbReference type="NCBIfam" id="NF042434">
    <property type="entry name" value="IPMS_Lepto"/>
    <property type="match status" value="1"/>
</dbReference>
<dbReference type="PROSITE" id="PS00815">
    <property type="entry name" value="AIPM_HOMOCIT_SYNTH_1"/>
    <property type="match status" value="1"/>
</dbReference>
<proteinExistence type="inferred from homology"/>
<dbReference type="Gene3D" id="3.30.160.270">
    <property type="match status" value="1"/>
</dbReference>
<dbReference type="Proteomes" id="UP000886865">
    <property type="component" value="Unassembled WGS sequence"/>
</dbReference>
<evidence type="ECO:0000256" key="7">
    <source>
        <dbReference type="ARBA" id="ARBA00023304"/>
    </source>
</evidence>
<reference evidence="10" key="2">
    <citation type="journal article" date="2021" name="PeerJ">
        <title>Extensive microbial diversity within the chicken gut microbiome revealed by metagenomics and culture.</title>
        <authorList>
            <person name="Gilroy R."/>
            <person name="Ravi A."/>
            <person name="Getino M."/>
            <person name="Pursley I."/>
            <person name="Horton D.L."/>
            <person name="Alikhan N.F."/>
            <person name="Baker D."/>
            <person name="Gharbi K."/>
            <person name="Hall N."/>
            <person name="Watson M."/>
            <person name="Adriaenssens E.M."/>
            <person name="Foster-Nyarko E."/>
            <person name="Jarju S."/>
            <person name="Secka A."/>
            <person name="Antonio M."/>
            <person name="Oren A."/>
            <person name="Chaudhuri R.R."/>
            <person name="La Ragione R."/>
            <person name="Hildebrand F."/>
            <person name="Pallen M.J."/>
        </authorList>
    </citation>
    <scope>NUCLEOTIDE SEQUENCE</scope>
    <source>
        <strain evidence="10">CHK152-2871</strain>
    </source>
</reference>
<comment type="caution">
    <text evidence="10">The sequence shown here is derived from an EMBL/GenBank/DDBJ whole genome shotgun (WGS) entry which is preliminary data.</text>
</comment>
<dbReference type="SMART" id="SM00917">
    <property type="entry name" value="LeuA_dimer"/>
    <property type="match status" value="1"/>
</dbReference>
<dbReference type="InterPro" id="IPR002034">
    <property type="entry name" value="AIPM/Hcit_synth_CS"/>
</dbReference>
<comment type="pathway">
    <text evidence="1">Amino-acid biosynthesis; L-leucine biosynthesis; L-leucine from 3-methyl-2-oxobutanoate: step 1/4.</text>
</comment>
<keyword evidence="6" id="KW-0464">Manganese</keyword>
<dbReference type="SUPFAM" id="SSF110921">
    <property type="entry name" value="2-isopropylmalate synthase LeuA, allosteric (dimerisation) domain"/>
    <property type="match status" value="1"/>
</dbReference>
<dbReference type="PROSITE" id="PS00816">
    <property type="entry name" value="AIPM_HOMOCIT_SYNTH_2"/>
    <property type="match status" value="1"/>
</dbReference>
<keyword evidence="5 8" id="KW-0808">Transferase</keyword>
<feature type="domain" description="Pyruvate carboxyltransferase" evidence="9">
    <location>
        <begin position="4"/>
        <end position="269"/>
    </location>
</feature>
<gene>
    <name evidence="10" type="ORF">IAA86_01455</name>
</gene>
<evidence type="ECO:0000256" key="3">
    <source>
        <dbReference type="ARBA" id="ARBA00018198"/>
    </source>
</evidence>
<keyword evidence="4" id="KW-0028">Amino-acid biosynthesis</keyword>
<dbReference type="PROSITE" id="PS50991">
    <property type="entry name" value="PYR_CT"/>
    <property type="match status" value="1"/>
</dbReference>
<dbReference type="InterPro" id="IPR013785">
    <property type="entry name" value="Aldolase_TIM"/>
</dbReference>
<evidence type="ECO:0000256" key="5">
    <source>
        <dbReference type="ARBA" id="ARBA00022679"/>
    </source>
</evidence>
<dbReference type="GO" id="GO:0009098">
    <property type="term" value="P:L-leucine biosynthetic process"/>
    <property type="evidence" value="ECO:0007669"/>
    <property type="project" value="InterPro"/>
</dbReference>
<protein>
    <recommendedName>
        <fullName evidence="3">2-isopropylmalate synthase</fullName>
        <ecNumber evidence="2">2.3.3.13</ecNumber>
    </recommendedName>
</protein>
<evidence type="ECO:0000313" key="10">
    <source>
        <dbReference type="EMBL" id="HIS73670.1"/>
    </source>
</evidence>
<dbReference type="InterPro" id="IPR054901">
    <property type="entry name" value="IPMS_Lepto"/>
</dbReference>
<dbReference type="EMBL" id="DVJQ01000012">
    <property type="protein sequence ID" value="HIS73670.1"/>
    <property type="molecule type" value="Genomic_DNA"/>
</dbReference>
<dbReference type="Gene3D" id="3.20.20.70">
    <property type="entry name" value="Aldolase class I"/>
    <property type="match status" value="1"/>
</dbReference>
<evidence type="ECO:0000256" key="2">
    <source>
        <dbReference type="ARBA" id="ARBA00012973"/>
    </source>
</evidence>
<dbReference type="Pfam" id="PF08502">
    <property type="entry name" value="LeuA_dimer"/>
    <property type="match status" value="1"/>
</dbReference>
<dbReference type="GO" id="GO:0003852">
    <property type="term" value="F:2-isopropylmalate synthase activity"/>
    <property type="evidence" value="ECO:0007669"/>
    <property type="project" value="UniProtKB-EC"/>
</dbReference>
<dbReference type="InterPro" id="IPR050073">
    <property type="entry name" value="2-IPM_HCS-like"/>
</dbReference>